<dbReference type="PROSITE" id="PS00874">
    <property type="entry name" value="T2SP_F"/>
    <property type="match status" value="1"/>
</dbReference>
<evidence type="ECO:0000256" key="12">
    <source>
        <dbReference type="ARBA" id="ARBA00023136"/>
    </source>
</evidence>
<keyword evidence="9" id="KW-0106">Calcium</keyword>
<feature type="transmembrane region" description="Helical" evidence="16">
    <location>
        <begin position="176"/>
        <end position="199"/>
    </location>
</feature>
<dbReference type="OrthoDB" id="9805682at2"/>
<organism evidence="18 19">
    <name type="scientific">Ruminobacter amylophilus</name>
    <dbReference type="NCBI Taxonomy" id="867"/>
    <lineage>
        <taxon>Bacteria</taxon>
        <taxon>Pseudomonadati</taxon>
        <taxon>Pseudomonadota</taxon>
        <taxon>Gammaproteobacteria</taxon>
        <taxon>Aeromonadales</taxon>
        <taxon>Succinivibrionaceae</taxon>
        <taxon>Ruminobacter</taxon>
    </lineage>
</organism>
<dbReference type="NCBIfam" id="TIGR02120">
    <property type="entry name" value="GspF"/>
    <property type="match status" value="1"/>
</dbReference>
<evidence type="ECO:0000256" key="9">
    <source>
        <dbReference type="ARBA" id="ARBA00022837"/>
    </source>
</evidence>
<feature type="domain" description="Type II secretion system protein GspF" evidence="17">
    <location>
        <begin position="78"/>
        <end position="200"/>
    </location>
</feature>
<accession>A0A662ZGM6</accession>
<dbReference type="InterPro" id="IPR042094">
    <property type="entry name" value="T2SS_GspF_sf"/>
</dbReference>
<evidence type="ECO:0000256" key="11">
    <source>
        <dbReference type="ARBA" id="ARBA00022989"/>
    </source>
</evidence>
<keyword evidence="10" id="KW-0653">Protein transport</keyword>
<dbReference type="Proteomes" id="UP000243745">
    <property type="component" value="Unassembled WGS sequence"/>
</dbReference>
<evidence type="ECO:0000313" key="19">
    <source>
        <dbReference type="Proteomes" id="UP000243745"/>
    </source>
</evidence>
<evidence type="ECO:0000256" key="3">
    <source>
        <dbReference type="ARBA" id="ARBA00005745"/>
    </source>
</evidence>
<dbReference type="GO" id="GO:0046872">
    <property type="term" value="F:metal ion binding"/>
    <property type="evidence" value="ECO:0007669"/>
    <property type="project" value="UniProtKB-KW"/>
</dbReference>
<gene>
    <name evidence="18" type="ORF">SAMN02910344_00497</name>
</gene>
<evidence type="ECO:0000256" key="6">
    <source>
        <dbReference type="ARBA" id="ARBA00022519"/>
    </source>
</evidence>
<name>A0A662ZGM6_9GAMM</name>
<keyword evidence="8" id="KW-0479">Metal-binding</keyword>
<dbReference type="PRINTS" id="PR00812">
    <property type="entry name" value="BCTERIALGSPF"/>
</dbReference>
<dbReference type="InterPro" id="IPR011850">
    <property type="entry name" value="T2SS_GspF"/>
</dbReference>
<evidence type="ECO:0000256" key="4">
    <source>
        <dbReference type="ARBA" id="ARBA00022448"/>
    </source>
</evidence>
<evidence type="ECO:0000256" key="1">
    <source>
        <dbReference type="ARBA" id="ARBA00002684"/>
    </source>
</evidence>
<sequence>MATYQYTAVDKTGKSKKGTVEADSPKSARAKIKELGLIPSDVREGVLKTSAGSNSSSGFSFSSLFEPRMSNANLCLVTRQIATLVSSSMPLEETLRAVAQQSENPKHAAIINSVREKVCEGLTLADSMRKFPKVFDDLYVSMVAAGEKSGHLDEVLERLADYTENKQELKAKVTQALIYPIVLSVVAVSVIGILLSTVVPKVVEQFVHMNATLPKSTLIMIGLSNFVRHYGILILMVLGVGLCAFSVAMRNPVFKKKIHAMILKLPVIGKVSRSLNTARYAQTLCILHSSAVPLIEGMRVASDTLTNLVAKDRLSEASEKVREGKGLSRSLRETKLFTPMMLHMIASGEKSGELDNMLGRAATNQSNEFKRNVAMALAVFEPMLIVGMAVIVLFIVISILQPLLQMNTMVGGR</sequence>
<keyword evidence="4 14" id="KW-0813">Transport</keyword>
<dbReference type="GO" id="GO:0015628">
    <property type="term" value="P:protein secretion by the type II secretion system"/>
    <property type="evidence" value="ECO:0007669"/>
    <property type="project" value="InterPro"/>
</dbReference>
<reference evidence="18 19" key="1">
    <citation type="submission" date="2016-10" db="EMBL/GenBank/DDBJ databases">
        <authorList>
            <person name="Varghese N."/>
            <person name="Submissions S."/>
        </authorList>
    </citation>
    <scope>NUCLEOTIDE SEQUENCE [LARGE SCALE GENOMIC DNA]</scope>
    <source>
        <strain evidence="18 19">DSM 1361</strain>
    </source>
</reference>
<dbReference type="InterPro" id="IPR018076">
    <property type="entry name" value="T2SS_GspF_dom"/>
</dbReference>
<evidence type="ECO:0000256" key="2">
    <source>
        <dbReference type="ARBA" id="ARBA00004429"/>
    </source>
</evidence>
<evidence type="ECO:0000256" key="8">
    <source>
        <dbReference type="ARBA" id="ARBA00022723"/>
    </source>
</evidence>
<dbReference type="Gene3D" id="1.20.81.30">
    <property type="entry name" value="Type II secretion system (T2SS), domain F"/>
    <property type="match status" value="2"/>
</dbReference>
<keyword evidence="12 16" id="KW-0472">Membrane</keyword>
<keyword evidence="11 16" id="KW-1133">Transmembrane helix</keyword>
<dbReference type="InterPro" id="IPR003004">
    <property type="entry name" value="GspF/PilC"/>
</dbReference>
<dbReference type="AlphaFoldDB" id="A0A662ZGM6"/>
<protein>
    <recommendedName>
        <fullName evidence="13">General secretion pathway protein F</fullName>
    </recommendedName>
</protein>
<evidence type="ECO:0000313" key="18">
    <source>
        <dbReference type="EMBL" id="SFP12422.1"/>
    </source>
</evidence>
<evidence type="ECO:0000256" key="16">
    <source>
        <dbReference type="SAM" id="Phobius"/>
    </source>
</evidence>
<dbReference type="EMBL" id="FOXF01000005">
    <property type="protein sequence ID" value="SFP12422.1"/>
    <property type="molecule type" value="Genomic_DNA"/>
</dbReference>
<keyword evidence="7 14" id="KW-0812">Transmembrane</keyword>
<dbReference type="RefSeq" id="WP_031578229.1">
    <property type="nucleotide sequence ID" value="NZ_FOXF01000005.1"/>
</dbReference>
<keyword evidence="5" id="KW-1003">Cell membrane</keyword>
<evidence type="ECO:0000256" key="5">
    <source>
        <dbReference type="ARBA" id="ARBA00022475"/>
    </source>
</evidence>
<dbReference type="InterPro" id="IPR001992">
    <property type="entry name" value="T2SS_GspF/T4SS_PilC_CS"/>
</dbReference>
<dbReference type="GO" id="GO:0015627">
    <property type="term" value="C:type II protein secretion system complex"/>
    <property type="evidence" value="ECO:0007669"/>
    <property type="project" value="InterPro"/>
</dbReference>
<evidence type="ECO:0000256" key="13">
    <source>
        <dbReference type="ARBA" id="ARBA00030750"/>
    </source>
</evidence>
<evidence type="ECO:0000256" key="7">
    <source>
        <dbReference type="ARBA" id="ARBA00022692"/>
    </source>
</evidence>
<comment type="subcellular location">
    <subcellularLocation>
        <location evidence="2 14">Cell inner membrane</location>
        <topology evidence="2 14">Multi-pass membrane protein</topology>
    </subcellularLocation>
</comment>
<dbReference type="FunFam" id="1.20.81.30:FF:000001">
    <property type="entry name" value="Type II secretion system protein F"/>
    <property type="match status" value="2"/>
</dbReference>
<feature type="transmembrane region" description="Helical" evidence="16">
    <location>
        <begin position="230"/>
        <end position="249"/>
    </location>
</feature>
<evidence type="ECO:0000256" key="15">
    <source>
        <dbReference type="SAM" id="MobiDB-lite"/>
    </source>
</evidence>
<dbReference type="PANTHER" id="PTHR30012:SF0">
    <property type="entry name" value="TYPE II SECRETION SYSTEM PROTEIN F-RELATED"/>
    <property type="match status" value="1"/>
</dbReference>
<keyword evidence="6" id="KW-0997">Cell inner membrane</keyword>
<dbReference type="PANTHER" id="PTHR30012">
    <property type="entry name" value="GENERAL SECRETION PATHWAY PROTEIN"/>
    <property type="match status" value="1"/>
</dbReference>
<evidence type="ECO:0000259" key="17">
    <source>
        <dbReference type="Pfam" id="PF00482"/>
    </source>
</evidence>
<dbReference type="Pfam" id="PF00482">
    <property type="entry name" value="T2SSF"/>
    <property type="match status" value="2"/>
</dbReference>
<proteinExistence type="inferred from homology"/>
<comment type="similarity">
    <text evidence="3 14">Belongs to the GSP F family.</text>
</comment>
<comment type="function">
    <text evidence="1">Component of the type II secretion system inner membrane complex required for the energy-dependent secretion of extracellular factors such as proteases and toxins from the periplasm.</text>
</comment>
<evidence type="ECO:0000256" key="10">
    <source>
        <dbReference type="ARBA" id="ARBA00022927"/>
    </source>
</evidence>
<feature type="domain" description="Type II secretion system protein GspF" evidence="17">
    <location>
        <begin position="281"/>
        <end position="401"/>
    </location>
</feature>
<feature type="region of interest" description="Disordered" evidence="15">
    <location>
        <begin position="1"/>
        <end position="26"/>
    </location>
</feature>
<dbReference type="GO" id="GO:0005886">
    <property type="term" value="C:plasma membrane"/>
    <property type="evidence" value="ECO:0007669"/>
    <property type="project" value="UniProtKB-SubCell"/>
</dbReference>
<evidence type="ECO:0000256" key="14">
    <source>
        <dbReference type="RuleBase" id="RU003923"/>
    </source>
</evidence>
<keyword evidence="19" id="KW-1185">Reference proteome</keyword>
<feature type="transmembrane region" description="Helical" evidence="16">
    <location>
        <begin position="373"/>
        <end position="400"/>
    </location>
</feature>